<comment type="subunit">
    <text evidence="4">The methyltransferase is composed of M and S polypeptides.</text>
</comment>
<dbReference type="Proteomes" id="UP001206089">
    <property type="component" value="Unassembled WGS sequence"/>
</dbReference>
<dbReference type="RefSeq" id="WP_257384432.1">
    <property type="nucleotide sequence ID" value="NZ_JANJPK010000008.1"/>
</dbReference>
<dbReference type="EC" id="3.1.21.-" evidence="6"/>
<dbReference type="PANTHER" id="PTHR43140:SF1">
    <property type="entry name" value="TYPE I RESTRICTION ENZYME ECOKI SPECIFICITY SUBUNIT"/>
    <property type="match status" value="1"/>
</dbReference>
<dbReference type="SUPFAM" id="SSF116734">
    <property type="entry name" value="DNA methylase specificity domain"/>
    <property type="match status" value="2"/>
</dbReference>
<keyword evidence="6" id="KW-0255">Endonuclease</keyword>
<dbReference type="InterPro" id="IPR000055">
    <property type="entry name" value="Restrct_endonuc_typeI_TRD"/>
</dbReference>
<evidence type="ECO:0000256" key="4">
    <source>
        <dbReference type="ARBA" id="ARBA00038652"/>
    </source>
</evidence>
<dbReference type="Pfam" id="PF01420">
    <property type="entry name" value="Methylase_S"/>
    <property type="match status" value="2"/>
</dbReference>
<comment type="similarity">
    <text evidence="1">Belongs to the type-I restriction system S methylase family.</text>
</comment>
<feature type="domain" description="Type I restriction modification DNA specificity" evidence="5">
    <location>
        <begin position="202"/>
        <end position="379"/>
    </location>
</feature>
<dbReference type="GO" id="GO:0016787">
    <property type="term" value="F:hydrolase activity"/>
    <property type="evidence" value="ECO:0007669"/>
    <property type="project" value="UniProtKB-KW"/>
</dbReference>
<dbReference type="EMBL" id="JANJPK010000008">
    <property type="protein sequence ID" value="MCR1232379.1"/>
    <property type="molecule type" value="Genomic_DNA"/>
</dbReference>
<dbReference type="CDD" id="cd17270">
    <property type="entry name" value="RMtype1_S_Sba223ORF3470P-TRD1-CR1_like"/>
    <property type="match status" value="1"/>
</dbReference>
<keyword evidence="2" id="KW-0680">Restriction system</keyword>
<dbReference type="AlphaFoldDB" id="A0AAW5LU91"/>
<evidence type="ECO:0000256" key="3">
    <source>
        <dbReference type="ARBA" id="ARBA00023125"/>
    </source>
</evidence>
<dbReference type="CDD" id="cd17255">
    <property type="entry name" value="RMtype1_S_Fco49512ORF2615P-TRD2-CR2_like"/>
    <property type="match status" value="1"/>
</dbReference>
<dbReference type="InterPro" id="IPR051212">
    <property type="entry name" value="Type-I_RE_S_subunit"/>
</dbReference>
<comment type="caution">
    <text evidence="6">The sequence shown here is derived from an EMBL/GenBank/DDBJ whole genome shotgun (WGS) entry which is preliminary data.</text>
</comment>
<dbReference type="GO" id="GO:0004519">
    <property type="term" value="F:endonuclease activity"/>
    <property type="evidence" value="ECO:0007669"/>
    <property type="project" value="UniProtKB-KW"/>
</dbReference>
<dbReference type="GO" id="GO:0009307">
    <property type="term" value="P:DNA restriction-modification system"/>
    <property type="evidence" value="ECO:0007669"/>
    <property type="project" value="UniProtKB-KW"/>
</dbReference>
<accession>A0AAW5LU91</accession>
<keyword evidence="6" id="KW-0540">Nuclease</keyword>
<reference evidence="6" key="1">
    <citation type="submission" date="2022-07" db="EMBL/GenBank/DDBJ databases">
        <authorList>
            <person name="Peng Z."/>
        </authorList>
    </citation>
    <scope>NUCLEOTIDE SEQUENCE</scope>
    <source>
        <strain evidence="6">2022WUSS069</strain>
    </source>
</reference>
<sequence>MTYIADLIKEHCPNGVEWKELGDREVAKLSRGKVMSKQFLEENKGVFPVYSSQTANSGEIGKISTFDFDGEYITWTTDGANAGTVFYRKGKFSITNVCGLVDIQHDKLLTKFVYYYLTITTKKYVSSGMGNPKLMSNVMAKIKIPIPPLEIQTEIVALLDKFTEYVTELTAELTAELTDRQKQYSFYRDKLLSFEDEVYQVEWKTLGEVASFRRGSFPQPYGEKEWYGGENSQPFVQVADISENGYCLNASTQKRISQKAIPKSVFVPKGTVLVTLQGTIGRVAITQYDAYVDRTIAIFDDYKCDIDTKYFAYQLKRKFDIEKEFARGSTLKTITKQEFSQFQIPIPPLPIQQRIVEVLDNFDAVCNDLNIGLPKEIEQRQKQYEYFREKLLTFTAEGVYPGQWTVDSGQWTVSGDRPT</sequence>
<name>A0AAW5LU91_STRSU</name>
<dbReference type="Gene3D" id="3.90.220.20">
    <property type="entry name" value="DNA methylase specificity domains"/>
    <property type="match status" value="2"/>
</dbReference>
<dbReference type="GO" id="GO:0003677">
    <property type="term" value="F:DNA binding"/>
    <property type="evidence" value="ECO:0007669"/>
    <property type="project" value="UniProtKB-KW"/>
</dbReference>
<protein>
    <submittedName>
        <fullName evidence="6">Restriction endonuclease subunit S</fullName>
        <ecNumber evidence="6">3.1.21.-</ecNumber>
    </submittedName>
</protein>
<evidence type="ECO:0000256" key="1">
    <source>
        <dbReference type="ARBA" id="ARBA00010923"/>
    </source>
</evidence>
<proteinExistence type="inferred from homology"/>
<evidence type="ECO:0000259" key="5">
    <source>
        <dbReference type="Pfam" id="PF01420"/>
    </source>
</evidence>
<organism evidence="6 7">
    <name type="scientific">Streptococcus suis</name>
    <dbReference type="NCBI Taxonomy" id="1307"/>
    <lineage>
        <taxon>Bacteria</taxon>
        <taxon>Bacillati</taxon>
        <taxon>Bacillota</taxon>
        <taxon>Bacilli</taxon>
        <taxon>Lactobacillales</taxon>
        <taxon>Streptococcaceae</taxon>
        <taxon>Streptococcus</taxon>
    </lineage>
</organism>
<dbReference type="InterPro" id="IPR044946">
    <property type="entry name" value="Restrct_endonuc_typeI_TRD_sf"/>
</dbReference>
<keyword evidence="3" id="KW-0238">DNA-binding</keyword>
<feature type="domain" description="Type I restriction modification DNA specificity" evidence="5">
    <location>
        <begin position="17"/>
        <end position="178"/>
    </location>
</feature>
<gene>
    <name evidence="6" type="ORF">NQD44_04455</name>
</gene>
<evidence type="ECO:0000313" key="6">
    <source>
        <dbReference type="EMBL" id="MCR1232379.1"/>
    </source>
</evidence>
<keyword evidence="6" id="KW-0378">Hydrolase</keyword>
<evidence type="ECO:0000313" key="7">
    <source>
        <dbReference type="Proteomes" id="UP001206089"/>
    </source>
</evidence>
<dbReference type="PANTHER" id="PTHR43140">
    <property type="entry name" value="TYPE-1 RESTRICTION ENZYME ECOKI SPECIFICITY PROTEIN"/>
    <property type="match status" value="1"/>
</dbReference>
<evidence type="ECO:0000256" key="2">
    <source>
        <dbReference type="ARBA" id="ARBA00022747"/>
    </source>
</evidence>